<protein>
    <submittedName>
        <fullName evidence="2">Uncharacterized protein</fullName>
    </submittedName>
</protein>
<evidence type="ECO:0000256" key="1">
    <source>
        <dbReference type="SAM" id="MobiDB-lite"/>
    </source>
</evidence>
<evidence type="ECO:0000313" key="3">
    <source>
        <dbReference type="Proteomes" id="UP000256964"/>
    </source>
</evidence>
<feature type="compositionally biased region" description="Low complexity" evidence="1">
    <location>
        <begin position="302"/>
        <end position="311"/>
    </location>
</feature>
<feature type="region of interest" description="Disordered" evidence="1">
    <location>
        <begin position="291"/>
        <end position="320"/>
    </location>
</feature>
<organism evidence="2 3">
    <name type="scientific">Lentinus brumalis</name>
    <dbReference type="NCBI Taxonomy" id="2498619"/>
    <lineage>
        <taxon>Eukaryota</taxon>
        <taxon>Fungi</taxon>
        <taxon>Dikarya</taxon>
        <taxon>Basidiomycota</taxon>
        <taxon>Agaricomycotina</taxon>
        <taxon>Agaricomycetes</taxon>
        <taxon>Polyporales</taxon>
        <taxon>Polyporaceae</taxon>
        <taxon>Lentinus</taxon>
    </lineage>
</organism>
<proteinExistence type="predicted"/>
<name>A0A371D809_9APHY</name>
<keyword evidence="3" id="KW-1185">Reference proteome</keyword>
<feature type="compositionally biased region" description="Basic residues" evidence="1">
    <location>
        <begin position="291"/>
        <end position="301"/>
    </location>
</feature>
<dbReference type="STRING" id="139420.A0A371D809"/>
<evidence type="ECO:0000313" key="2">
    <source>
        <dbReference type="EMBL" id="RDX48659.1"/>
    </source>
</evidence>
<accession>A0A371D809</accession>
<reference evidence="2 3" key="1">
    <citation type="journal article" date="2018" name="Biotechnol. Biofuels">
        <title>Integrative visual omics of the white-rot fungus Polyporus brumalis exposes the biotechnological potential of its oxidative enzymes for delignifying raw plant biomass.</title>
        <authorList>
            <person name="Miyauchi S."/>
            <person name="Rancon A."/>
            <person name="Drula E."/>
            <person name="Hage H."/>
            <person name="Chaduli D."/>
            <person name="Favel A."/>
            <person name="Grisel S."/>
            <person name="Henrissat B."/>
            <person name="Herpoel-Gimbert I."/>
            <person name="Ruiz-Duenas F.J."/>
            <person name="Chevret D."/>
            <person name="Hainaut M."/>
            <person name="Lin J."/>
            <person name="Wang M."/>
            <person name="Pangilinan J."/>
            <person name="Lipzen A."/>
            <person name="Lesage-Meessen L."/>
            <person name="Navarro D."/>
            <person name="Riley R."/>
            <person name="Grigoriev I.V."/>
            <person name="Zhou S."/>
            <person name="Raouche S."/>
            <person name="Rosso M.N."/>
        </authorList>
    </citation>
    <scope>NUCLEOTIDE SEQUENCE [LARGE SCALE GENOMIC DNA]</scope>
    <source>
        <strain evidence="2 3">BRFM 1820</strain>
    </source>
</reference>
<dbReference type="EMBL" id="KZ857410">
    <property type="protein sequence ID" value="RDX48659.1"/>
    <property type="molecule type" value="Genomic_DNA"/>
</dbReference>
<dbReference type="Proteomes" id="UP000256964">
    <property type="component" value="Unassembled WGS sequence"/>
</dbReference>
<dbReference type="AlphaFoldDB" id="A0A371D809"/>
<gene>
    <name evidence="2" type="ORF">OH76DRAFT_1556944</name>
</gene>
<dbReference type="OrthoDB" id="2756041at2759"/>
<sequence length="320" mass="35229">MPTAEGQGHANTAAPEPPSAAALAPGQVCYVYESITTPIELIFLSTPAIQANPTLVQQCQDALDRIHAENSTIGKVRPCIVMDLAPDGLRSPRICLKATFGGADPETLGEVYQHFIRGIFPNVGLPGFPHLHLVPEGREKNSWVVAFEFESLRPVSQTWEAALNGNPQASARTRKRKTFRSGSGVCRKLERASKAILRDECQKALHEWQAGCRQQPERALKRFEEYRNKPTLASMTTLNSSMSSLMYAPSTVTIPMDTLQEEVVAEAKDNMVLTSSGFPQDPCNICAVQKRKAPKTRKKSSRFSLRSARSFSKVHLKATP</sequence>